<dbReference type="AlphaFoldDB" id="A0A1H2T847"/>
<dbReference type="InterPro" id="IPR002060">
    <property type="entry name" value="Squ/phyt_synthse"/>
</dbReference>
<gene>
    <name evidence="1" type="ORF">SAMN05444336_101910</name>
</gene>
<evidence type="ECO:0000313" key="1">
    <source>
        <dbReference type="EMBL" id="SDW39875.1"/>
    </source>
</evidence>
<name>A0A1H2T847_9RHOB</name>
<organism evidence="1 2">
    <name type="scientific">Albimonas donghaensis</name>
    <dbReference type="NCBI Taxonomy" id="356660"/>
    <lineage>
        <taxon>Bacteria</taxon>
        <taxon>Pseudomonadati</taxon>
        <taxon>Pseudomonadota</taxon>
        <taxon>Alphaproteobacteria</taxon>
        <taxon>Rhodobacterales</taxon>
        <taxon>Paracoccaceae</taxon>
        <taxon>Albimonas</taxon>
    </lineage>
</organism>
<keyword evidence="2" id="KW-1185">Reference proteome</keyword>
<proteinExistence type="predicted"/>
<dbReference type="RefSeq" id="WP_092679903.1">
    <property type="nucleotide sequence ID" value="NZ_FNMZ01000001.1"/>
</dbReference>
<dbReference type="OrthoDB" id="9814909at2"/>
<dbReference type="Proteomes" id="UP000199118">
    <property type="component" value="Unassembled WGS sequence"/>
</dbReference>
<dbReference type="InterPro" id="IPR008949">
    <property type="entry name" value="Isoprenoid_synthase_dom_sf"/>
</dbReference>
<reference evidence="1 2" key="1">
    <citation type="submission" date="2016-10" db="EMBL/GenBank/DDBJ databases">
        <authorList>
            <person name="de Groot N.N."/>
        </authorList>
    </citation>
    <scope>NUCLEOTIDE SEQUENCE [LARGE SCALE GENOMIC DNA]</scope>
    <source>
        <strain evidence="1 2">DSM 17890</strain>
    </source>
</reference>
<protein>
    <submittedName>
        <fullName evidence="1">Phytoene synthase</fullName>
    </submittedName>
</protein>
<dbReference type="Pfam" id="PF00494">
    <property type="entry name" value="SQS_PSY"/>
    <property type="match status" value="1"/>
</dbReference>
<dbReference type="EMBL" id="FNMZ01000001">
    <property type="protein sequence ID" value="SDW39875.1"/>
    <property type="molecule type" value="Genomic_DNA"/>
</dbReference>
<dbReference type="SUPFAM" id="SSF48576">
    <property type="entry name" value="Terpenoid synthases"/>
    <property type="match status" value="1"/>
</dbReference>
<evidence type="ECO:0000313" key="2">
    <source>
        <dbReference type="Proteomes" id="UP000199118"/>
    </source>
</evidence>
<dbReference type="Gene3D" id="1.10.600.10">
    <property type="entry name" value="Farnesyl Diphosphate Synthase"/>
    <property type="match status" value="1"/>
</dbReference>
<accession>A0A1H2T847</accession>
<sequence length="271" mass="29644">MTYDACAALVHDHDRDRWATARLAGPLAGRLHALYAFNLEIARIPSVVSEIALAEIRLQWWRDALDEIFSGRAPRRHEVVLPLAETIEAADLPRELFEALFDARSYDPHGPAFGDRPLFDAYLDGTAAGLMRLGVLSLGVADQETDLAAREAGHAAGAAALIRALPALYARGGDPIPTEDELVRNDLAEGRTPETLRKALKDIAEDALARLSAARRRKVDPAARPALFAGFRAEETLRPAARPGFEVFAQAEPSEFRRRAGLAARVLTGRW</sequence>
<dbReference type="STRING" id="356660.SAMN05444336_101910"/>